<protein>
    <submittedName>
        <fullName evidence="2">DUF1850 domain-containing protein</fullName>
    </submittedName>
</protein>
<evidence type="ECO:0000256" key="1">
    <source>
        <dbReference type="SAM" id="Phobius"/>
    </source>
</evidence>
<dbReference type="AlphaFoldDB" id="A0A544TUA3"/>
<dbReference type="EMBL" id="VDGI01000003">
    <property type="protein sequence ID" value="TQR21000.1"/>
    <property type="molecule type" value="Genomic_DNA"/>
</dbReference>
<dbReference type="Pfam" id="PF08905">
    <property type="entry name" value="DUF1850"/>
    <property type="match status" value="1"/>
</dbReference>
<name>A0A544TUA3_9BACI</name>
<keyword evidence="1" id="KW-1133">Transmembrane helix</keyword>
<gene>
    <name evidence="2" type="ORF">FG384_05245</name>
</gene>
<proteinExistence type="predicted"/>
<sequence>MKKILVILIIFIICSIFFIPFWQVFTFTETRNEYPDLHYISINGGNDFQIIFTHSIHLTDVIESYRVLDTNEIRLMSMQYSDVAIGMPGYAEEGQTLLYKDGIYTLQYDEAILKDFTIHIGDVDYKLNFKYGTKYFDLKEELVKGKSYLFEVKNISLYEILKGVKLNGR</sequence>
<feature type="transmembrane region" description="Helical" evidence="1">
    <location>
        <begin position="5"/>
        <end position="25"/>
    </location>
</feature>
<evidence type="ECO:0000313" key="3">
    <source>
        <dbReference type="Proteomes" id="UP000316626"/>
    </source>
</evidence>
<keyword evidence="3" id="KW-1185">Reference proteome</keyword>
<comment type="caution">
    <text evidence="2">The sequence shown here is derived from an EMBL/GenBank/DDBJ whole genome shotgun (WGS) entry which is preliminary data.</text>
</comment>
<reference evidence="2 3" key="1">
    <citation type="submission" date="2019-06" db="EMBL/GenBank/DDBJ databases">
        <title>Psychrobacillus vulpis sp. nov., a new species isolated from feces of a red fox that inhabits in The Tablas de Daimiel Natural Park, Albacete, Spain.</title>
        <authorList>
            <person name="Rodriguez M."/>
            <person name="Reina J.C."/>
            <person name="Bejar V."/>
            <person name="Llamas I."/>
        </authorList>
    </citation>
    <scope>NUCLEOTIDE SEQUENCE [LARGE SCALE GENOMIC DNA]</scope>
    <source>
        <strain evidence="2 3">Z8</strain>
    </source>
</reference>
<evidence type="ECO:0000313" key="2">
    <source>
        <dbReference type="EMBL" id="TQR21000.1"/>
    </source>
</evidence>
<dbReference type="OrthoDB" id="4304at2"/>
<keyword evidence="1" id="KW-0472">Membrane</keyword>
<dbReference type="InterPro" id="IPR015001">
    <property type="entry name" value="DUF1850"/>
</dbReference>
<organism evidence="2 3">
    <name type="scientific">Psychrobacillus vulpis</name>
    <dbReference type="NCBI Taxonomy" id="2325572"/>
    <lineage>
        <taxon>Bacteria</taxon>
        <taxon>Bacillati</taxon>
        <taxon>Bacillota</taxon>
        <taxon>Bacilli</taxon>
        <taxon>Bacillales</taxon>
        <taxon>Bacillaceae</taxon>
        <taxon>Psychrobacillus</taxon>
    </lineage>
</organism>
<dbReference type="RefSeq" id="WP_142641531.1">
    <property type="nucleotide sequence ID" value="NZ_VDGI01000003.1"/>
</dbReference>
<keyword evidence="1" id="KW-0812">Transmembrane</keyword>
<dbReference type="Proteomes" id="UP000316626">
    <property type="component" value="Unassembled WGS sequence"/>
</dbReference>
<accession>A0A544TUA3</accession>